<sequence>MEINQRSMKACDSPIVPIRYQSFPRFTSSKTSLCSPARSSGLLLGFSQWELQPLSEMEVICSAFRPQFAFHKVP</sequence>
<accession>A0A9Q0IVT9</accession>
<organism evidence="1 2">
    <name type="scientific">Muraenolepis orangiensis</name>
    <name type="common">Patagonian moray cod</name>
    <dbReference type="NCBI Taxonomy" id="630683"/>
    <lineage>
        <taxon>Eukaryota</taxon>
        <taxon>Metazoa</taxon>
        <taxon>Chordata</taxon>
        <taxon>Craniata</taxon>
        <taxon>Vertebrata</taxon>
        <taxon>Euteleostomi</taxon>
        <taxon>Actinopterygii</taxon>
        <taxon>Neopterygii</taxon>
        <taxon>Teleostei</taxon>
        <taxon>Neoteleostei</taxon>
        <taxon>Acanthomorphata</taxon>
        <taxon>Zeiogadaria</taxon>
        <taxon>Gadariae</taxon>
        <taxon>Gadiformes</taxon>
        <taxon>Muraenolepidoidei</taxon>
        <taxon>Muraenolepididae</taxon>
        <taxon>Muraenolepis</taxon>
    </lineage>
</organism>
<gene>
    <name evidence="1" type="ORF">NHX12_019181</name>
</gene>
<dbReference type="AlphaFoldDB" id="A0A9Q0IVT9"/>
<name>A0A9Q0IVT9_9TELE</name>
<evidence type="ECO:0000313" key="2">
    <source>
        <dbReference type="Proteomes" id="UP001148018"/>
    </source>
</evidence>
<dbReference type="EMBL" id="JANIIK010000035">
    <property type="protein sequence ID" value="KAJ3612924.1"/>
    <property type="molecule type" value="Genomic_DNA"/>
</dbReference>
<dbReference type="Proteomes" id="UP001148018">
    <property type="component" value="Unassembled WGS sequence"/>
</dbReference>
<protein>
    <submittedName>
        <fullName evidence="1">Uncharacterized protein</fullName>
    </submittedName>
</protein>
<reference evidence="1" key="1">
    <citation type="submission" date="2022-07" db="EMBL/GenBank/DDBJ databases">
        <title>Chromosome-level genome of Muraenolepis orangiensis.</title>
        <authorList>
            <person name="Kim J."/>
        </authorList>
    </citation>
    <scope>NUCLEOTIDE SEQUENCE</scope>
    <source>
        <strain evidence="1">KU_S4_2022</strain>
        <tissue evidence="1">Muscle</tissue>
    </source>
</reference>
<keyword evidence="2" id="KW-1185">Reference proteome</keyword>
<evidence type="ECO:0000313" key="1">
    <source>
        <dbReference type="EMBL" id="KAJ3612924.1"/>
    </source>
</evidence>
<comment type="caution">
    <text evidence="1">The sequence shown here is derived from an EMBL/GenBank/DDBJ whole genome shotgun (WGS) entry which is preliminary data.</text>
</comment>
<proteinExistence type="predicted"/>